<comment type="subcellular location">
    <subcellularLocation>
        <location evidence="9">Cytoplasm</location>
    </subcellularLocation>
</comment>
<name>A0A124FMT0_9CHLR</name>
<evidence type="ECO:0000259" key="10">
    <source>
        <dbReference type="PROSITE" id="PS51918"/>
    </source>
</evidence>
<keyword evidence="9" id="KW-0004">4Fe-4S</keyword>
<dbReference type="Pfam" id="PF04055">
    <property type="entry name" value="Radical_SAM"/>
    <property type="match status" value="1"/>
</dbReference>
<dbReference type="SFLD" id="SFLDG01082">
    <property type="entry name" value="B12-binding_domain_containing"/>
    <property type="match status" value="1"/>
</dbReference>
<evidence type="ECO:0000256" key="2">
    <source>
        <dbReference type="ARBA" id="ARBA00017228"/>
    </source>
</evidence>
<dbReference type="SFLD" id="SFLDG01065">
    <property type="entry name" value="anaerobic_coproporphyrinogen-I"/>
    <property type="match status" value="1"/>
</dbReference>
<dbReference type="GO" id="GO:0006779">
    <property type="term" value="P:porphyrin-containing compound biosynthetic process"/>
    <property type="evidence" value="ECO:0007669"/>
    <property type="project" value="InterPro"/>
</dbReference>
<evidence type="ECO:0000256" key="8">
    <source>
        <dbReference type="ARBA" id="ARBA00023186"/>
    </source>
</evidence>
<evidence type="ECO:0000256" key="6">
    <source>
        <dbReference type="ARBA" id="ARBA00023004"/>
    </source>
</evidence>
<dbReference type="PANTHER" id="PTHR13932">
    <property type="entry name" value="COPROPORPHYRINIGEN III OXIDASE"/>
    <property type="match status" value="1"/>
</dbReference>
<accession>A0A124FMT0</accession>
<sequence>MNHSLYIHIPFCRHRCHYCDFNTYTGQGRAIPAYVDALISELRIVSLAKPDIPIHSIYFGGGTPSLIPVSLYEKIINTIDIGFMLSSDCEISLEANPGTLNREYLSGLYGLGFTRISIGVQSLDPFDLVRLDRIHSIWDVLENLYHARLAGFDNINLDLIFGLPWQDLETWKKTLLRAIALSPEHFSIYSLIIEPGTPLSNWYQKGLIKPQDQDLEADMYELTIDTLQDSDYEHYEISNWAKKGQNRDFRCRHNLQYWLGYPYLGIGAGAHGFSNGFRTVNTLTIHDYIKRMSQENHMPMPFPGTPAQISMVPVDLKTQMSDFMMVGLRLVKEGVSERRFRKLFGKSMTEIFSHEIIRLIDQGLIEWSEAEERKLHLTERGIFLANRVFMAFV</sequence>
<dbReference type="InterPro" id="IPR006638">
    <property type="entry name" value="Elp3/MiaA/NifB-like_rSAM"/>
</dbReference>
<dbReference type="InterPro" id="IPR034505">
    <property type="entry name" value="Coproporphyrinogen-III_oxidase"/>
</dbReference>
<dbReference type="InterPro" id="IPR010723">
    <property type="entry name" value="HemN_C"/>
</dbReference>
<comment type="function">
    <text evidence="9">Probably acts as a heme chaperone, transferring heme to an unknown acceptor. Binds one molecule of heme per monomer, possibly covalently. Binds 1 [4Fe-4S] cluster. The cluster is coordinated with 3 cysteines and an exchangeable S-adenosyl-L-methionine.</text>
</comment>
<dbReference type="SUPFAM" id="SSF102114">
    <property type="entry name" value="Radical SAM enzymes"/>
    <property type="match status" value="1"/>
</dbReference>
<keyword evidence="3 9" id="KW-0349">Heme</keyword>
<evidence type="ECO:0000256" key="9">
    <source>
        <dbReference type="RuleBase" id="RU364116"/>
    </source>
</evidence>
<keyword evidence="4 9" id="KW-0949">S-adenosyl-L-methionine</keyword>
<gene>
    <name evidence="11" type="ORF">XD73_1408</name>
</gene>
<protein>
    <recommendedName>
        <fullName evidence="2 9">Heme chaperone HemW</fullName>
    </recommendedName>
</protein>
<comment type="caution">
    <text evidence="11">The sequence shown here is derived from an EMBL/GenBank/DDBJ whole genome shotgun (WGS) entry which is preliminary data.</text>
</comment>
<evidence type="ECO:0000256" key="4">
    <source>
        <dbReference type="ARBA" id="ARBA00022691"/>
    </source>
</evidence>
<dbReference type="SFLD" id="SFLDF00562">
    <property type="entry name" value="HemN-like__clustered_with_heat"/>
    <property type="match status" value="1"/>
</dbReference>
<dbReference type="Gene3D" id="3.20.20.70">
    <property type="entry name" value="Aldolase class I"/>
    <property type="match status" value="1"/>
</dbReference>
<evidence type="ECO:0000313" key="11">
    <source>
        <dbReference type="EMBL" id="KUK45718.1"/>
    </source>
</evidence>
<dbReference type="Proteomes" id="UP000064249">
    <property type="component" value="Unassembled WGS sequence"/>
</dbReference>
<dbReference type="AlphaFoldDB" id="A0A124FMT0"/>
<dbReference type="EMBL" id="LGFU01000177">
    <property type="protein sequence ID" value="KUK45718.1"/>
    <property type="molecule type" value="Genomic_DNA"/>
</dbReference>
<dbReference type="PROSITE" id="PS51918">
    <property type="entry name" value="RADICAL_SAM"/>
    <property type="match status" value="1"/>
</dbReference>
<comment type="similarity">
    <text evidence="1">Belongs to the anaerobic coproporphyrinogen-III oxidase family. HemW subfamily.</text>
</comment>
<proteinExistence type="inferred from homology"/>
<evidence type="ECO:0000256" key="3">
    <source>
        <dbReference type="ARBA" id="ARBA00022617"/>
    </source>
</evidence>
<evidence type="ECO:0000256" key="1">
    <source>
        <dbReference type="ARBA" id="ARBA00006100"/>
    </source>
</evidence>
<dbReference type="InterPro" id="IPR013785">
    <property type="entry name" value="Aldolase_TIM"/>
</dbReference>
<keyword evidence="9" id="KW-0963">Cytoplasm</keyword>
<dbReference type="GO" id="GO:0051539">
    <property type="term" value="F:4 iron, 4 sulfur cluster binding"/>
    <property type="evidence" value="ECO:0007669"/>
    <property type="project" value="UniProtKB-UniRule"/>
</dbReference>
<dbReference type="InterPro" id="IPR004559">
    <property type="entry name" value="HemW-like"/>
</dbReference>
<dbReference type="SMART" id="SM00729">
    <property type="entry name" value="Elp3"/>
    <property type="match status" value="1"/>
</dbReference>
<dbReference type="InterPro" id="IPR058240">
    <property type="entry name" value="rSAM_sf"/>
</dbReference>
<dbReference type="GO" id="GO:0046872">
    <property type="term" value="F:metal ion binding"/>
    <property type="evidence" value="ECO:0007669"/>
    <property type="project" value="UniProtKB-UniRule"/>
</dbReference>
<dbReference type="NCBIfam" id="TIGR00539">
    <property type="entry name" value="hemN_rel"/>
    <property type="match status" value="1"/>
</dbReference>
<evidence type="ECO:0000256" key="7">
    <source>
        <dbReference type="ARBA" id="ARBA00023014"/>
    </source>
</evidence>
<keyword evidence="8 9" id="KW-0143">Chaperone</keyword>
<dbReference type="InterPro" id="IPR007197">
    <property type="entry name" value="rSAM"/>
</dbReference>
<keyword evidence="7 9" id="KW-0411">Iron-sulfur</keyword>
<dbReference type="GO" id="GO:0004109">
    <property type="term" value="F:coproporphyrinogen oxidase activity"/>
    <property type="evidence" value="ECO:0007669"/>
    <property type="project" value="InterPro"/>
</dbReference>
<evidence type="ECO:0000256" key="5">
    <source>
        <dbReference type="ARBA" id="ARBA00022723"/>
    </source>
</evidence>
<feature type="domain" description="Radical SAM core" evidence="10">
    <location>
        <begin position="1"/>
        <end position="233"/>
    </location>
</feature>
<dbReference type="CDD" id="cd01335">
    <property type="entry name" value="Radical_SAM"/>
    <property type="match status" value="1"/>
</dbReference>
<dbReference type="PANTHER" id="PTHR13932:SF5">
    <property type="entry name" value="RADICAL S-ADENOSYL METHIONINE DOMAIN-CONTAINING PROTEIN 1, MITOCHONDRIAL"/>
    <property type="match status" value="1"/>
</dbReference>
<organism evidence="11 12">
    <name type="scientific">Anaerolinea thermophila</name>
    <dbReference type="NCBI Taxonomy" id="167964"/>
    <lineage>
        <taxon>Bacteria</taxon>
        <taxon>Bacillati</taxon>
        <taxon>Chloroflexota</taxon>
        <taxon>Anaerolineae</taxon>
        <taxon>Anaerolineales</taxon>
        <taxon>Anaerolineaceae</taxon>
        <taxon>Anaerolinea</taxon>
    </lineage>
</organism>
<dbReference type="PATRIC" id="fig|167964.4.peg.45"/>
<reference evidence="11 12" key="1">
    <citation type="journal article" date="2015" name="MBio">
        <title>Genome-Resolved Metagenomic Analysis Reveals Roles for Candidate Phyla and Other Microbial Community Members in Biogeochemical Transformations in Oil Reservoirs.</title>
        <authorList>
            <person name="Hu P."/>
            <person name="Tom L."/>
            <person name="Singh A."/>
            <person name="Thomas B.C."/>
            <person name="Baker B.J."/>
            <person name="Piceno Y.M."/>
            <person name="Andersen G.L."/>
            <person name="Banfield J.F."/>
        </authorList>
    </citation>
    <scope>NUCLEOTIDE SEQUENCE [LARGE SCALE GENOMIC DNA]</scope>
    <source>
        <strain evidence="11">46_16</strain>
    </source>
</reference>
<keyword evidence="6 9" id="KW-0408">Iron</keyword>
<dbReference type="GO" id="GO:0005737">
    <property type="term" value="C:cytoplasm"/>
    <property type="evidence" value="ECO:0007669"/>
    <property type="project" value="UniProtKB-SubCell"/>
</dbReference>
<dbReference type="SFLD" id="SFLDS00029">
    <property type="entry name" value="Radical_SAM"/>
    <property type="match status" value="1"/>
</dbReference>
<dbReference type="Pfam" id="PF06969">
    <property type="entry name" value="HemN_C"/>
    <property type="match status" value="1"/>
</dbReference>
<keyword evidence="5 9" id="KW-0479">Metal-binding</keyword>
<evidence type="ECO:0000313" key="12">
    <source>
        <dbReference type="Proteomes" id="UP000064249"/>
    </source>
</evidence>
<dbReference type="SFLD" id="SFLDF00288">
    <property type="entry name" value="HemN-like__clustered_with_nucl"/>
    <property type="match status" value="1"/>
</dbReference>